<dbReference type="InterPro" id="IPR001279">
    <property type="entry name" value="Metallo-B-lactamas"/>
</dbReference>
<name>A0A9X4IAU1_9NEIS</name>
<dbReference type="Pfam" id="PF03772">
    <property type="entry name" value="Competence"/>
    <property type="match status" value="1"/>
</dbReference>
<organism evidence="8">
    <name type="scientific">Neisseria leonii</name>
    <dbReference type="NCBI Taxonomy" id="2995413"/>
    <lineage>
        <taxon>Bacteria</taxon>
        <taxon>Pseudomonadati</taxon>
        <taxon>Pseudomonadota</taxon>
        <taxon>Betaproteobacteria</taxon>
        <taxon>Neisseriales</taxon>
        <taxon>Neisseriaceae</taxon>
        <taxon>Neisseria</taxon>
    </lineage>
</organism>
<evidence type="ECO:0000313" key="10">
    <source>
        <dbReference type="Proteomes" id="UP001149607"/>
    </source>
</evidence>
<dbReference type="NCBIfam" id="TIGR00361">
    <property type="entry name" value="ComEC_Rec2"/>
    <property type="match status" value="1"/>
</dbReference>
<keyword evidence="10" id="KW-1185">Reference proteome</keyword>
<dbReference type="EMBL" id="CP146598">
    <property type="protein sequence ID" value="WWY02893.1"/>
    <property type="molecule type" value="Genomic_DNA"/>
</dbReference>
<feature type="transmembrane region" description="Helical" evidence="6">
    <location>
        <begin position="12"/>
        <end position="35"/>
    </location>
</feature>
<dbReference type="PANTHER" id="PTHR30619:SF1">
    <property type="entry name" value="RECOMBINATION PROTEIN 2"/>
    <property type="match status" value="1"/>
</dbReference>
<evidence type="ECO:0000313" key="9">
    <source>
        <dbReference type="EMBL" id="WWY02893.1"/>
    </source>
</evidence>
<evidence type="ECO:0000256" key="1">
    <source>
        <dbReference type="ARBA" id="ARBA00004651"/>
    </source>
</evidence>
<feature type="domain" description="Metallo-beta-lactamase" evidence="7">
    <location>
        <begin position="503"/>
        <end position="681"/>
    </location>
</feature>
<dbReference type="Pfam" id="PF00753">
    <property type="entry name" value="Lactamase_B"/>
    <property type="match status" value="1"/>
</dbReference>
<dbReference type="PANTHER" id="PTHR30619">
    <property type="entry name" value="DNA INTERNALIZATION/COMPETENCE PROTEIN COMEC/REC2"/>
    <property type="match status" value="1"/>
</dbReference>
<feature type="transmembrane region" description="Helical" evidence="6">
    <location>
        <begin position="368"/>
        <end position="387"/>
    </location>
</feature>
<dbReference type="InterPro" id="IPR052159">
    <property type="entry name" value="Competence_DNA_uptake"/>
</dbReference>
<feature type="transmembrane region" description="Helical" evidence="6">
    <location>
        <begin position="267"/>
        <end position="288"/>
    </location>
</feature>
<dbReference type="RefSeq" id="WP_274584918.1">
    <property type="nucleotide sequence ID" value="NZ_CP145811.1"/>
</dbReference>
<accession>A0A9X4IAU1</accession>
<dbReference type="GO" id="GO:0005886">
    <property type="term" value="C:plasma membrane"/>
    <property type="evidence" value="ECO:0007669"/>
    <property type="project" value="UniProtKB-SubCell"/>
</dbReference>
<reference evidence="8" key="1">
    <citation type="submission" date="2022-10" db="EMBL/GenBank/DDBJ databases">
        <authorList>
            <person name="Boutroux M."/>
        </authorList>
    </citation>
    <scope>NUCLEOTIDE SEQUENCE</scope>
    <source>
        <strain evidence="8">51.81</strain>
    </source>
</reference>
<feature type="transmembrane region" description="Helical" evidence="6">
    <location>
        <begin position="326"/>
        <end position="348"/>
    </location>
</feature>
<keyword evidence="3 6" id="KW-0812">Transmembrane</keyword>
<evidence type="ECO:0000313" key="8">
    <source>
        <dbReference type="EMBL" id="MDD9327745.1"/>
    </source>
</evidence>
<evidence type="ECO:0000256" key="4">
    <source>
        <dbReference type="ARBA" id="ARBA00022989"/>
    </source>
</evidence>
<dbReference type="NCBIfam" id="TIGR00360">
    <property type="entry name" value="ComEC_N-term"/>
    <property type="match status" value="1"/>
</dbReference>
<protein>
    <submittedName>
        <fullName evidence="8">DNA internalization-related competence protein ComEC/Rec2</fullName>
    </submittedName>
</protein>
<dbReference type="SMART" id="SM00849">
    <property type="entry name" value="Lactamase_B"/>
    <property type="match status" value="1"/>
</dbReference>
<dbReference type="Gene3D" id="3.60.15.10">
    <property type="entry name" value="Ribonuclease Z/Hydroxyacylglutathione hydrolase-like"/>
    <property type="match status" value="1"/>
</dbReference>
<feature type="transmembrane region" description="Helical" evidence="6">
    <location>
        <begin position="232"/>
        <end position="255"/>
    </location>
</feature>
<gene>
    <name evidence="8" type="ORF">ORY91_001156</name>
    <name evidence="9" type="ORF">V9W64_09400</name>
</gene>
<dbReference type="AlphaFoldDB" id="A0A9X4IAU1"/>
<dbReference type="InterPro" id="IPR035681">
    <property type="entry name" value="ComA-like_MBL"/>
</dbReference>
<keyword evidence="2" id="KW-1003">Cell membrane</keyword>
<keyword evidence="4 6" id="KW-1133">Transmembrane helix</keyword>
<dbReference type="Proteomes" id="UP001149607">
    <property type="component" value="Chromosome"/>
</dbReference>
<dbReference type="SUPFAM" id="SSF56281">
    <property type="entry name" value="Metallo-hydrolase/oxidoreductase"/>
    <property type="match status" value="1"/>
</dbReference>
<dbReference type="InterPro" id="IPR004797">
    <property type="entry name" value="Competence_ComEC/Rec2"/>
</dbReference>
<evidence type="ECO:0000256" key="3">
    <source>
        <dbReference type="ARBA" id="ARBA00022692"/>
    </source>
</evidence>
<feature type="transmembrane region" description="Helical" evidence="6">
    <location>
        <begin position="451"/>
        <end position="484"/>
    </location>
</feature>
<dbReference type="InterPro" id="IPR036866">
    <property type="entry name" value="RibonucZ/Hydroxyglut_hydro"/>
</dbReference>
<feature type="transmembrane region" description="Helical" evidence="6">
    <location>
        <begin position="394"/>
        <end position="414"/>
    </location>
</feature>
<feature type="transmembrane region" description="Helical" evidence="6">
    <location>
        <begin position="294"/>
        <end position="319"/>
    </location>
</feature>
<dbReference type="GO" id="GO:0030420">
    <property type="term" value="P:establishment of competence for transformation"/>
    <property type="evidence" value="ECO:0007669"/>
    <property type="project" value="InterPro"/>
</dbReference>
<dbReference type="InterPro" id="IPR025405">
    <property type="entry name" value="DUF4131"/>
</dbReference>
<dbReference type="InterPro" id="IPR004477">
    <property type="entry name" value="ComEC_N"/>
</dbReference>
<proteinExistence type="predicted"/>
<evidence type="ECO:0000256" key="6">
    <source>
        <dbReference type="SAM" id="Phobius"/>
    </source>
</evidence>
<evidence type="ECO:0000256" key="2">
    <source>
        <dbReference type="ARBA" id="ARBA00022475"/>
    </source>
</evidence>
<keyword evidence="5 6" id="KW-0472">Membrane</keyword>
<dbReference type="EMBL" id="JAPQFL010000002">
    <property type="protein sequence ID" value="MDD9327745.1"/>
    <property type="molecule type" value="Genomic_DNA"/>
</dbReference>
<reference evidence="9" key="2">
    <citation type="submission" date="2024-02" db="EMBL/GenBank/DDBJ databases">
        <title>Neisseria leonii sp. nov.</title>
        <authorList>
            <person name="Boutroux M."/>
            <person name="Favre-Rochex S."/>
            <person name="Gorgette O."/>
            <person name="Touak G."/>
            <person name="Muhle E."/>
            <person name="Chesneau O."/>
            <person name="Clermont D."/>
            <person name="Rahi P."/>
        </authorList>
    </citation>
    <scope>NUCLEOTIDE SEQUENCE</scope>
    <source>
        <strain evidence="9">51.81</strain>
    </source>
</reference>
<evidence type="ECO:0000256" key="5">
    <source>
        <dbReference type="ARBA" id="ARBA00023136"/>
    </source>
</evidence>
<evidence type="ECO:0000259" key="7">
    <source>
        <dbReference type="SMART" id="SM00849"/>
    </source>
</evidence>
<dbReference type="Pfam" id="PF13567">
    <property type="entry name" value="DUF4131"/>
    <property type="match status" value="1"/>
</dbReference>
<comment type="subcellular location">
    <subcellularLocation>
        <location evidence="1">Cell membrane</location>
        <topology evidence="1">Multi-pass membrane protein</topology>
    </subcellularLocation>
</comment>
<sequence>MRRYLAAWPTGVLLSFGLADIPPLWLWTAAAVLLLSAALRFRRLRPLPVLLAGAAFAVWQVQTALDGQWPAERQGREVLLVRVADLPQTDGRRTVFAADAWTEDKRYYRLRLSDYEGRDWPAGSYWRVSARLRPPVGEVNLRGFNREAWALANGLAGIGSVGAARTAVDAEKRPFSDGLAAVRTAISLRWQRWYGQGADNGVALMRALSVGEQGALSDEMWQVLRPLGLNHLVSISGLHVSMVALLAAVFGRVLLKYGPHTPKRPRLWLLTVGLAAAWAYAALAGFAVPTVRAAAMLTVVALAWARGGTASAWTAWWAALAGVLTLWPTAVLAAGTWLSFGLVGALLWGGSWRTGEQGGGLWRAQWAAGMMSAVMLGYGFAVLPLWSPAVNLPAIPWFSWVLVPLALAASAIPWPPLQQAAVWLGEYTWRALAWLAEYAPEWSVAAAPWPLAAAAFCAVAVWLVPAGLGLRPWAAAVLLLFVLYRPERPPSGRLNVTVLDSGQGLAVWLQTANRDLLFDTGTAAAAGGQVIPALRAAGVRRLDTLVFSHRDNDHDGGGQMVRQAFAPDRVWAGQPEFYSGARHCSPASWQWDGVHFEWLTPEESADSDNGKSCVLRAVAGGEAVLLTGDLDSRGEQRLIAQYGSALFSQLLILGHHGSNTSSAGRFLNLVSPEYAVASSGYANAYGHPSPAVQNRVRAHGGRLLRTDLSGAWRFELGTGQRLPVQVRPWRPYWQKKPFDWV</sequence>
<dbReference type="CDD" id="cd07731">
    <property type="entry name" value="ComA-like_MBL-fold"/>
    <property type="match status" value="1"/>
</dbReference>